<feature type="region of interest" description="Disordered" evidence="6">
    <location>
        <begin position="810"/>
        <end position="835"/>
    </location>
</feature>
<evidence type="ECO:0000256" key="5">
    <source>
        <dbReference type="SAM" id="Coils"/>
    </source>
</evidence>
<keyword evidence="8" id="KW-1185">Reference proteome</keyword>
<dbReference type="GO" id="GO:0060287">
    <property type="term" value="P:epithelial cilium movement involved in determination of left/right asymmetry"/>
    <property type="evidence" value="ECO:0007669"/>
    <property type="project" value="TreeGrafter"/>
</dbReference>
<evidence type="ECO:0000256" key="2">
    <source>
        <dbReference type="ARBA" id="ARBA00016725"/>
    </source>
</evidence>
<organism evidence="7 8">
    <name type="scientific">Silurus asotus</name>
    <name type="common">Amur catfish</name>
    <name type="synonym">Parasilurus asotus</name>
    <dbReference type="NCBI Taxonomy" id="30991"/>
    <lineage>
        <taxon>Eukaryota</taxon>
        <taxon>Metazoa</taxon>
        <taxon>Chordata</taxon>
        <taxon>Craniata</taxon>
        <taxon>Vertebrata</taxon>
        <taxon>Euteleostomi</taxon>
        <taxon>Actinopterygii</taxon>
        <taxon>Neopterygii</taxon>
        <taxon>Teleostei</taxon>
        <taxon>Ostariophysi</taxon>
        <taxon>Siluriformes</taxon>
        <taxon>Siluridae</taxon>
        <taxon>Silurus</taxon>
    </lineage>
</organism>
<sequence length="958" mass="111105">MDNALMMEVLAEVGWDRKFAIPVLNAQNKALAEEIQRKRKDLTNVQNDVIHQKEKSSAMAEHLKNVEQEIIRIQALCRAVKKQTESELHFKALAEREIGWLRHEISKLQSEQKTMLEKKNSYETYIFKAKQNLEEFKTQMNWDQQTLDVWLEESARKDEDIMTIIKYAKQDDSRIRELTLTVEKLTLEENQKRKALDKELTETTMIQVALEKTVEMLQQAHSERQELIRQWENAIQQMKKKDHAIQQCALLQVEANLAIRERKELIKEQQNYLANLVENNKECEKKIAAVERQARRLREQFQAKESNCVRLQDEARSSFSLLSLKGRLDRTTTDLKAKRSQLASIRKDIKDKTAKLEQACQYNFALEMKLQSVTEGALSMEERAAQMEQMLRDQEKHLKESVSQLQQKQKLLFQKKQELQTMRTKEKNLLADISSGRIALSNLNSRLGKLDQYALKHQEYINSQDFQIQLLEGKMARLSGNVNKEEKEALEKQGSELSKALEEKKKEAAMLSGQLRTLQNDIRCVRKENEKTRAEKRDLTTKIDEMNLINDTLDKHLKKLRLKKKDRIVETNMLQLEVKRLRNLLYDKADGVLSLEQRKLQLQTAMKEWQEEMRVHQEMQNKQLKMTEQELQGIRSELHERFTKVDRMKTKYEIITMSMAPPEGEEDKSQAYYIIKAAQEKEELQRRGDDLDAKIRKTETENKALENTMHLFNDHNSTCRKSLNKVTETSPEYKEKLKLEAQKRAADEKANFKRRQIRELKENTEVMNSSLSILQQEEAAQAKSKADLQTHSFSLKKQLASQQEKLDRATKQSSKLAKELRSAKNTTEETFEERDIKRKELKDCKKAVNKLLLEVIEQQPDLQPAIHTYFMQAGLAIPSSPSTLSSRSSKLSSARSFGSLRSSKPSADSSARASTVHLPVVKTLELDLGLPVSPAFLPQSPVSDRSSSSSRGSKVRNL</sequence>
<dbReference type="InterPro" id="IPR033290">
    <property type="entry name" value="CCDC39"/>
</dbReference>
<feature type="coiled-coil region" evidence="5">
    <location>
        <begin position="674"/>
        <end position="708"/>
    </location>
</feature>
<evidence type="ECO:0000256" key="1">
    <source>
        <dbReference type="ARBA" id="ARBA00005805"/>
    </source>
</evidence>
<comment type="function">
    <text evidence="4">Required for assembly of dynein regulatory complex (DRC) and inner dynein arm (IDA) complexes, which are responsible for ciliary beat regulation, thereby playing a central role in motility in cilia and flagella. Probably acts together with CCDC40 to form a molecular ruler that determines the 96 nanometer (nm) repeat length and arrangements of components in cilia and flagella. Not required for outer dynein arm complexes assembly.</text>
</comment>
<keyword evidence="3 5" id="KW-0175">Coiled coil</keyword>
<dbReference type="Pfam" id="PF24161">
    <property type="entry name" value="CCDC39"/>
    <property type="match status" value="1"/>
</dbReference>
<proteinExistence type="inferred from homology"/>
<comment type="similarity">
    <text evidence="1">Belongs to the CCDC39 family.</text>
</comment>
<feature type="coiled-coil region" evidence="5">
    <location>
        <begin position="266"/>
        <end position="314"/>
    </location>
</feature>
<evidence type="ECO:0000313" key="8">
    <source>
        <dbReference type="Proteomes" id="UP001205998"/>
    </source>
</evidence>
<evidence type="ECO:0000313" key="7">
    <source>
        <dbReference type="EMBL" id="KAI5612635.1"/>
    </source>
</evidence>
<dbReference type="GO" id="GO:0005930">
    <property type="term" value="C:axoneme"/>
    <property type="evidence" value="ECO:0007669"/>
    <property type="project" value="InterPro"/>
</dbReference>
<feature type="coiled-coil region" evidence="5">
    <location>
        <begin position="210"/>
        <end position="241"/>
    </location>
</feature>
<feature type="compositionally biased region" description="Low complexity" evidence="6">
    <location>
        <begin position="940"/>
        <end position="952"/>
    </location>
</feature>
<evidence type="ECO:0000256" key="4">
    <source>
        <dbReference type="ARBA" id="ARBA00045182"/>
    </source>
</evidence>
<feature type="coiled-coil region" evidence="5">
    <location>
        <begin position="28"/>
        <end position="83"/>
    </location>
</feature>
<reference evidence="7" key="1">
    <citation type="submission" date="2018-07" db="EMBL/GenBank/DDBJ databases">
        <title>Comparative genomics of catfishes provides insights into carnivory and benthic adaptation.</title>
        <authorList>
            <person name="Zhang Y."/>
            <person name="Wang D."/>
            <person name="Peng Z."/>
            <person name="Zheng S."/>
            <person name="Shao F."/>
            <person name="Tao W."/>
        </authorList>
    </citation>
    <scope>NUCLEOTIDE SEQUENCE</scope>
    <source>
        <strain evidence="7">Chongqing</strain>
    </source>
</reference>
<feature type="coiled-coil region" evidence="5">
    <location>
        <begin position="592"/>
        <end position="637"/>
    </location>
</feature>
<dbReference type="GO" id="GO:0036159">
    <property type="term" value="P:inner dynein arm assembly"/>
    <property type="evidence" value="ECO:0007669"/>
    <property type="project" value="InterPro"/>
</dbReference>
<dbReference type="GO" id="GO:0005576">
    <property type="term" value="C:extracellular region"/>
    <property type="evidence" value="ECO:0007669"/>
    <property type="project" value="GOC"/>
</dbReference>
<feature type="coiled-coil region" evidence="5">
    <location>
        <begin position="377"/>
        <end position="408"/>
    </location>
</feature>
<evidence type="ECO:0000256" key="6">
    <source>
        <dbReference type="SAM" id="MobiDB-lite"/>
    </source>
</evidence>
<comment type="caution">
    <text evidence="7">The sequence shown here is derived from an EMBL/GenBank/DDBJ whole genome shotgun (WGS) entry which is preliminary data.</text>
</comment>
<evidence type="ECO:0000256" key="3">
    <source>
        <dbReference type="ARBA" id="ARBA00023054"/>
    </source>
</evidence>
<protein>
    <recommendedName>
        <fullName evidence="2">Coiled-coil domain-containing protein 39</fullName>
    </recommendedName>
</protein>
<feature type="coiled-coil region" evidence="5">
    <location>
        <begin position="468"/>
        <end position="549"/>
    </location>
</feature>
<dbReference type="GO" id="GO:0060285">
    <property type="term" value="P:cilium-dependent cell motility"/>
    <property type="evidence" value="ECO:0007669"/>
    <property type="project" value="TreeGrafter"/>
</dbReference>
<gene>
    <name evidence="7" type="ORF">C0J50_4367</name>
</gene>
<accession>A0AAD5AB17</accession>
<dbReference type="PANTHER" id="PTHR18962:SF0">
    <property type="entry name" value="COILED-COIL DOMAIN-CONTAINING PROTEIN 39"/>
    <property type="match status" value="1"/>
</dbReference>
<feature type="compositionally biased region" description="Basic and acidic residues" evidence="6">
    <location>
        <begin position="810"/>
        <end position="822"/>
    </location>
</feature>
<feature type="region of interest" description="Disordered" evidence="6">
    <location>
        <begin position="935"/>
        <end position="958"/>
    </location>
</feature>
<dbReference type="PANTHER" id="PTHR18962">
    <property type="entry name" value="COILED-COIL DOMAIN-CONTAINING PROTEIN 39"/>
    <property type="match status" value="1"/>
</dbReference>
<dbReference type="Proteomes" id="UP001205998">
    <property type="component" value="Unassembled WGS sequence"/>
</dbReference>
<dbReference type="EMBL" id="MU563656">
    <property type="protein sequence ID" value="KAI5612635.1"/>
    <property type="molecule type" value="Genomic_DNA"/>
</dbReference>
<dbReference type="AlphaFoldDB" id="A0AAD5AB17"/>
<name>A0AAD5AB17_SILAS</name>